<dbReference type="InterPro" id="IPR012902">
    <property type="entry name" value="N_methyl_site"/>
</dbReference>
<dbReference type="Proteomes" id="UP000228867">
    <property type="component" value="Unassembled WGS sequence"/>
</dbReference>
<evidence type="ECO:0000256" key="1">
    <source>
        <dbReference type="SAM" id="Phobius"/>
    </source>
</evidence>
<evidence type="ECO:0008006" key="4">
    <source>
        <dbReference type="Google" id="ProtNLM"/>
    </source>
</evidence>
<sequence length="173" mass="19043">MSGYTLIEMLVVVGILALLTSITVLYGRTGEEQVALFRSQAEIIGVLNRAKTLSLQIYFSSSTVEKVCGYGVHFDTNNTFFLFKDLVNFPADCSTANHQYDNNEQMESPRSLSKNLQFGNETSVTDVDFVPPDPKTYLNSSSSFPTATISIQSKTTTAKVYVKINQGGQITSQ</sequence>
<keyword evidence="1" id="KW-1133">Transmembrane helix</keyword>
<accession>A0A2H0ND65</accession>
<feature type="transmembrane region" description="Helical" evidence="1">
    <location>
        <begin position="6"/>
        <end position="26"/>
    </location>
</feature>
<evidence type="ECO:0000313" key="3">
    <source>
        <dbReference type="Proteomes" id="UP000228867"/>
    </source>
</evidence>
<dbReference type="SUPFAM" id="SSF54523">
    <property type="entry name" value="Pili subunits"/>
    <property type="match status" value="1"/>
</dbReference>
<reference evidence="2 3" key="1">
    <citation type="submission" date="2017-09" db="EMBL/GenBank/DDBJ databases">
        <title>Depth-based differentiation of microbial function through sediment-hosted aquifers and enrichment of novel symbionts in the deep terrestrial subsurface.</title>
        <authorList>
            <person name="Probst A.J."/>
            <person name="Ladd B."/>
            <person name="Jarett J.K."/>
            <person name="Geller-Mcgrath D.E."/>
            <person name="Sieber C.M."/>
            <person name="Emerson J.B."/>
            <person name="Anantharaman K."/>
            <person name="Thomas B.C."/>
            <person name="Malmstrom R."/>
            <person name="Stieglmeier M."/>
            <person name="Klingl A."/>
            <person name="Woyke T."/>
            <person name="Ryan C.M."/>
            <person name="Banfield J.F."/>
        </authorList>
    </citation>
    <scope>NUCLEOTIDE SEQUENCE [LARGE SCALE GENOMIC DNA]</scope>
    <source>
        <strain evidence="2">CG11_big_fil_rev_8_21_14_0_20_38_23</strain>
    </source>
</reference>
<dbReference type="PROSITE" id="PS00409">
    <property type="entry name" value="PROKAR_NTER_METHYL"/>
    <property type="match status" value="1"/>
</dbReference>
<comment type="caution">
    <text evidence="2">The sequence shown here is derived from an EMBL/GenBank/DDBJ whole genome shotgun (WGS) entry which is preliminary data.</text>
</comment>
<evidence type="ECO:0000313" key="2">
    <source>
        <dbReference type="EMBL" id="PIR06105.1"/>
    </source>
</evidence>
<dbReference type="EMBL" id="PCWR01000067">
    <property type="protein sequence ID" value="PIR06105.1"/>
    <property type="molecule type" value="Genomic_DNA"/>
</dbReference>
<name>A0A2H0ND65_9BACT</name>
<keyword evidence="1" id="KW-0472">Membrane</keyword>
<proteinExistence type="predicted"/>
<protein>
    <recommendedName>
        <fullName evidence="4">General secretion pathway GspH domain-containing protein</fullName>
    </recommendedName>
</protein>
<dbReference type="InterPro" id="IPR045584">
    <property type="entry name" value="Pilin-like"/>
</dbReference>
<organism evidence="2 3">
    <name type="scientific">Candidatus Jorgensenbacteria bacterium CG11_big_fil_rev_8_21_14_0_20_38_23</name>
    <dbReference type="NCBI Taxonomy" id="1974594"/>
    <lineage>
        <taxon>Bacteria</taxon>
        <taxon>Candidatus Joergenseniibacteriota</taxon>
    </lineage>
</organism>
<dbReference type="NCBIfam" id="TIGR02532">
    <property type="entry name" value="IV_pilin_GFxxxE"/>
    <property type="match status" value="1"/>
</dbReference>
<dbReference type="AlphaFoldDB" id="A0A2H0ND65"/>
<keyword evidence="1" id="KW-0812">Transmembrane</keyword>
<gene>
    <name evidence="2" type="ORF">COV54_03320</name>
</gene>